<feature type="transmembrane region" description="Helical" evidence="1">
    <location>
        <begin position="51"/>
        <end position="70"/>
    </location>
</feature>
<evidence type="ECO:0000313" key="3">
    <source>
        <dbReference type="Proteomes" id="UP000569092"/>
    </source>
</evidence>
<keyword evidence="1" id="KW-0472">Membrane</keyword>
<keyword evidence="1" id="KW-0812">Transmembrane</keyword>
<evidence type="ECO:0000313" key="2">
    <source>
        <dbReference type="EMBL" id="MBB5343238.1"/>
    </source>
</evidence>
<name>A0A7W8J5W3_9BACT</name>
<sequence length="129" mass="14331">MNPKQITPQSLYVELDRSCLLVGLLLVSSWFFAAFSYLLSSKTGTDWFSRTGSVMCLVGAAATFRLAGFLQQKLTIALKQGLLSVQREIELILDPPHRYHLVLYCGYATGIVGTVIWGYGDMLPRLLAK</sequence>
<comment type="caution">
    <text evidence="2">The sequence shown here is derived from an EMBL/GenBank/DDBJ whole genome shotgun (WGS) entry which is preliminary data.</text>
</comment>
<reference evidence="2 3" key="1">
    <citation type="submission" date="2020-08" db="EMBL/GenBank/DDBJ databases">
        <title>Genomic Encyclopedia of Type Strains, Phase IV (KMG-V): Genome sequencing to study the core and pangenomes of soil and plant-associated prokaryotes.</title>
        <authorList>
            <person name="Whitman W."/>
        </authorList>
    </citation>
    <scope>NUCLEOTIDE SEQUENCE [LARGE SCALE GENOMIC DNA]</scope>
    <source>
        <strain evidence="2 3">M8US30</strain>
    </source>
</reference>
<feature type="transmembrane region" description="Helical" evidence="1">
    <location>
        <begin position="101"/>
        <end position="120"/>
    </location>
</feature>
<gene>
    <name evidence="2" type="ORF">HDF10_001188</name>
</gene>
<accession>A0A7W8J5W3</accession>
<dbReference type="EMBL" id="JACHDZ010000001">
    <property type="protein sequence ID" value="MBB5343238.1"/>
    <property type="molecule type" value="Genomic_DNA"/>
</dbReference>
<keyword evidence="1" id="KW-1133">Transmembrane helix</keyword>
<dbReference type="Proteomes" id="UP000569092">
    <property type="component" value="Unassembled WGS sequence"/>
</dbReference>
<organism evidence="2 3">
    <name type="scientific">Tunturiibacter lichenicola</name>
    <dbReference type="NCBI Taxonomy" id="2051959"/>
    <lineage>
        <taxon>Bacteria</taxon>
        <taxon>Pseudomonadati</taxon>
        <taxon>Acidobacteriota</taxon>
        <taxon>Terriglobia</taxon>
        <taxon>Terriglobales</taxon>
        <taxon>Acidobacteriaceae</taxon>
        <taxon>Tunturiibacter</taxon>
    </lineage>
</organism>
<proteinExistence type="predicted"/>
<evidence type="ECO:0000256" key="1">
    <source>
        <dbReference type="SAM" id="Phobius"/>
    </source>
</evidence>
<feature type="transmembrane region" description="Helical" evidence="1">
    <location>
        <begin position="20"/>
        <end position="39"/>
    </location>
</feature>
<dbReference type="AlphaFoldDB" id="A0A7W8J5W3"/>
<protein>
    <submittedName>
        <fullName evidence="2">Uncharacterized protein</fullName>
    </submittedName>
</protein>